<comment type="caution">
    <text evidence="1">The sequence shown here is derived from an EMBL/GenBank/DDBJ whole genome shotgun (WGS) entry which is preliminary data.</text>
</comment>
<reference evidence="1" key="1">
    <citation type="submission" date="2020-05" db="EMBL/GenBank/DDBJ databases">
        <title>WGS assembly of Panicum virgatum.</title>
        <authorList>
            <person name="Lovell J.T."/>
            <person name="Jenkins J."/>
            <person name="Shu S."/>
            <person name="Juenger T.E."/>
            <person name="Schmutz J."/>
        </authorList>
    </citation>
    <scope>NUCLEOTIDE SEQUENCE</scope>
    <source>
        <strain evidence="1">AP13</strain>
    </source>
</reference>
<keyword evidence="2" id="KW-1185">Reference proteome</keyword>
<proteinExistence type="predicted"/>
<dbReference type="EMBL" id="CM029043">
    <property type="protein sequence ID" value="KAG2611925.1"/>
    <property type="molecule type" value="Genomic_DNA"/>
</dbReference>
<gene>
    <name evidence="1" type="ORF">PVAP13_4KG239220</name>
</gene>
<protein>
    <submittedName>
        <fullName evidence="1">Uncharacterized protein</fullName>
    </submittedName>
</protein>
<evidence type="ECO:0000313" key="1">
    <source>
        <dbReference type="EMBL" id="KAG2611925.1"/>
    </source>
</evidence>
<organism evidence="1 2">
    <name type="scientific">Panicum virgatum</name>
    <name type="common">Blackwell switchgrass</name>
    <dbReference type="NCBI Taxonomy" id="38727"/>
    <lineage>
        <taxon>Eukaryota</taxon>
        <taxon>Viridiplantae</taxon>
        <taxon>Streptophyta</taxon>
        <taxon>Embryophyta</taxon>
        <taxon>Tracheophyta</taxon>
        <taxon>Spermatophyta</taxon>
        <taxon>Magnoliopsida</taxon>
        <taxon>Liliopsida</taxon>
        <taxon>Poales</taxon>
        <taxon>Poaceae</taxon>
        <taxon>PACMAD clade</taxon>
        <taxon>Panicoideae</taxon>
        <taxon>Panicodae</taxon>
        <taxon>Paniceae</taxon>
        <taxon>Panicinae</taxon>
        <taxon>Panicum</taxon>
        <taxon>Panicum sect. Hiantes</taxon>
    </lineage>
</organism>
<sequence length="70" mass="8241">MCYFTWLRCERFHGRSKRSPLSNAGHSGKQANNYIGRRNYIHNIYSTPIYSIFIILPKASRVWQVLICCC</sequence>
<name>A0A8T0TS65_PANVG</name>
<evidence type="ECO:0000313" key="2">
    <source>
        <dbReference type="Proteomes" id="UP000823388"/>
    </source>
</evidence>
<dbReference type="AlphaFoldDB" id="A0A8T0TS65"/>
<dbReference type="Proteomes" id="UP000823388">
    <property type="component" value="Chromosome 4K"/>
</dbReference>
<accession>A0A8T0TS65</accession>